<protein>
    <submittedName>
        <fullName evidence="1">Uncharacterized protein</fullName>
    </submittedName>
</protein>
<evidence type="ECO:0000313" key="2">
    <source>
        <dbReference type="Proteomes" id="UP001164250"/>
    </source>
</evidence>
<comment type="caution">
    <text evidence="1">The sequence shown here is derived from an EMBL/GenBank/DDBJ whole genome shotgun (WGS) entry which is preliminary data.</text>
</comment>
<reference evidence="2" key="1">
    <citation type="journal article" date="2023" name="G3 (Bethesda)">
        <title>Genome assembly and association tests identify interacting loci associated with vigor, precocity, and sex in interspecific pistachio rootstocks.</title>
        <authorList>
            <person name="Palmer W."/>
            <person name="Jacygrad E."/>
            <person name="Sagayaradj S."/>
            <person name="Cavanaugh K."/>
            <person name="Han R."/>
            <person name="Bertier L."/>
            <person name="Beede B."/>
            <person name="Kafkas S."/>
            <person name="Golino D."/>
            <person name="Preece J."/>
            <person name="Michelmore R."/>
        </authorList>
    </citation>
    <scope>NUCLEOTIDE SEQUENCE [LARGE SCALE GENOMIC DNA]</scope>
</reference>
<accession>A0ACC1BZK6</accession>
<dbReference type="EMBL" id="CM047898">
    <property type="protein sequence ID" value="KAJ0105416.1"/>
    <property type="molecule type" value="Genomic_DNA"/>
</dbReference>
<proteinExistence type="predicted"/>
<evidence type="ECO:0000313" key="1">
    <source>
        <dbReference type="EMBL" id="KAJ0105416.1"/>
    </source>
</evidence>
<keyword evidence="2" id="KW-1185">Reference proteome</keyword>
<gene>
    <name evidence="1" type="ORF">Patl1_18246</name>
</gene>
<organism evidence="1 2">
    <name type="scientific">Pistacia atlantica</name>
    <dbReference type="NCBI Taxonomy" id="434234"/>
    <lineage>
        <taxon>Eukaryota</taxon>
        <taxon>Viridiplantae</taxon>
        <taxon>Streptophyta</taxon>
        <taxon>Embryophyta</taxon>
        <taxon>Tracheophyta</taxon>
        <taxon>Spermatophyta</taxon>
        <taxon>Magnoliopsida</taxon>
        <taxon>eudicotyledons</taxon>
        <taxon>Gunneridae</taxon>
        <taxon>Pentapetalae</taxon>
        <taxon>rosids</taxon>
        <taxon>malvids</taxon>
        <taxon>Sapindales</taxon>
        <taxon>Anacardiaceae</taxon>
        <taxon>Pistacia</taxon>
    </lineage>
</organism>
<name>A0ACC1BZK6_9ROSI</name>
<dbReference type="Proteomes" id="UP001164250">
    <property type="component" value="Chromosome 2"/>
</dbReference>
<sequence>MAKIRPYEVVVLIDNASTHNFISEKVANMLQLPVVPTKSFNVKVANGRPLKCQGRFENVQVLLQGIPFVLTLYALPLIGLDLVLGVHWLEQLGTVACNWK</sequence>